<sequence length="483" mass="52969">MQASLDSSGLKSFTRALACVSKYSEDLFINAAPNSVTFSATNSSLSAHCRFTYHRPFFTKFNVRDRGMSVGDGIRDLDEQSQTIIGQLCVQPLLAILKHKNLEKSLEILDLIVMDGVFNHEDEDLDGLEGRLVVRLHCKHGIVKTHRLALQTPSSQMHLHVPEAVNESHVVIGPKAMRDMIDHFPSTRGKADPQIIWVFDDTEVYVRSFDNTIDGKGSGELATELTISADEFESYDIFAAPISFAFHLREFNATIAYAESMEALLDVRFTDPGAALYVNVQSDSIESLFAMSTNRVPGAPTSHVAAVPSQARSAGSSESAQDRISHKRPREETAGPHRTSAKVVERIVSPAFIRRSAGAPPPPPSLHAQAVRRHPEEPLFLPGSQMSAADREALYASGLGDMDADEFNAMMEDEGEEVGHILDPSDVPGPSVRPPQPQPPAPDLDKGKRGHSQNANFSEEDIEEMGPTQSDESSRAFRPLFDD</sequence>
<organism evidence="1 2">
    <name type="scientific">Russula earlei</name>
    <dbReference type="NCBI Taxonomy" id="71964"/>
    <lineage>
        <taxon>Eukaryota</taxon>
        <taxon>Fungi</taxon>
        <taxon>Dikarya</taxon>
        <taxon>Basidiomycota</taxon>
        <taxon>Agaricomycotina</taxon>
        <taxon>Agaricomycetes</taxon>
        <taxon>Russulales</taxon>
        <taxon>Russulaceae</taxon>
        <taxon>Russula</taxon>
    </lineage>
</organism>
<dbReference type="EMBL" id="JAGFNK010000147">
    <property type="protein sequence ID" value="KAI9464830.1"/>
    <property type="molecule type" value="Genomic_DNA"/>
</dbReference>
<gene>
    <name evidence="1" type="ORF">F5148DRAFT_1285847</name>
</gene>
<protein>
    <submittedName>
        <fullName evidence="1">Rad9-domain-containing protein</fullName>
    </submittedName>
</protein>
<evidence type="ECO:0000313" key="1">
    <source>
        <dbReference type="EMBL" id="KAI9464830.1"/>
    </source>
</evidence>
<dbReference type="Proteomes" id="UP001207468">
    <property type="component" value="Unassembled WGS sequence"/>
</dbReference>
<comment type="caution">
    <text evidence="1">The sequence shown here is derived from an EMBL/GenBank/DDBJ whole genome shotgun (WGS) entry which is preliminary data.</text>
</comment>
<evidence type="ECO:0000313" key="2">
    <source>
        <dbReference type="Proteomes" id="UP001207468"/>
    </source>
</evidence>
<accession>A0ACC0U722</accession>
<keyword evidence="2" id="KW-1185">Reference proteome</keyword>
<proteinExistence type="predicted"/>
<reference evidence="1" key="1">
    <citation type="submission" date="2021-03" db="EMBL/GenBank/DDBJ databases">
        <title>Evolutionary priming and transition to the ectomycorrhizal habit in an iconic lineage of mushroom-forming fungi: is preadaptation a requirement?</title>
        <authorList>
            <consortium name="DOE Joint Genome Institute"/>
            <person name="Looney B.P."/>
            <person name="Miyauchi S."/>
            <person name="Morin E."/>
            <person name="Drula E."/>
            <person name="Courty P.E."/>
            <person name="Chicoki N."/>
            <person name="Fauchery L."/>
            <person name="Kohler A."/>
            <person name="Kuo A."/>
            <person name="LaButti K."/>
            <person name="Pangilinan J."/>
            <person name="Lipzen A."/>
            <person name="Riley R."/>
            <person name="Andreopoulos W."/>
            <person name="He G."/>
            <person name="Johnson J."/>
            <person name="Barry K.W."/>
            <person name="Grigoriev I.V."/>
            <person name="Nagy L."/>
            <person name="Hibbett D."/>
            <person name="Henrissat B."/>
            <person name="Matheny P.B."/>
            <person name="Labbe J."/>
            <person name="Martin A.F."/>
        </authorList>
    </citation>
    <scope>NUCLEOTIDE SEQUENCE</scope>
    <source>
        <strain evidence="1">BPL698</strain>
    </source>
</reference>
<name>A0ACC0U722_9AGAM</name>